<keyword evidence="5 13" id="KW-0812">Transmembrane</keyword>
<evidence type="ECO:0000259" key="14">
    <source>
        <dbReference type="PROSITE" id="PS50089"/>
    </source>
</evidence>
<accession>A0A9W8GCA4</accession>
<dbReference type="InterPro" id="IPR013083">
    <property type="entry name" value="Znf_RING/FYVE/PHD"/>
</dbReference>
<dbReference type="GO" id="GO:0061630">
    <property type="term" value="F:ubiquitin protein ligase activity"/>
    <property type="evidence" value="ECO:0007669"/>
    <property type="project" value="UniProtKB-EC"/>
</dbReference>
<evidence type="ECO:0000256" key="9">
    <source>
        <dbReference type="ARBA" id="ARBA00022833"/>
    </source>
</evidence>
<evidence type="ECO:0000256" key="8">
    <source>
        <dbReference type="ARBA" id="ARBA00022786"/>
    </source>
</evidence>
<dbReference type="PROSITE" id="PS50089">
    <property type="entry name" value="ZF_RING_2"/>
    <property type="match status" value="1"/>
</dbReference>
<evidence type="ECO:0000256" key="12">
    <source>
        <dbReference type="PROSITE-ProRule" id="PRU00175"/>
    </source>
</evidence>
<evidence type="ECO:0000313" key="15">
    <source>
        <dbReference type="EMBL" id="KAJ2680608.1"/>
    </source>
</evidence>
<sequence length="224" mass="25174">MSFSPIFIPSLTTTSTSSSAASQTAIPEKLPGSQDIVPVKTNYKQTVILSVVFAGWAILALVFFILVVRRRGKLLHDRHADLEHQQMQTIGMQPRFSHLTLGIEYRPSRRSRQLPVLNSNELSLVPVMTIGEYTNSTNNNHTSEQAVEKNDKLTIDEEQPMCIICLDGYKVEDRVRVLGCSHAFHSSCVDKWLLKRSCKCPLCNFDTRCTLGLPKRPSEAKLTE</sequence>
<protein>
    <recommendedName>
        <fullName evidence="3">RING-type E3 ubiquitin transferase</fullName>
        <ecNumber evidence="3">2.3.2.27</ecNumber>
    </recommendedName>
</protein>
<dbReference type="AlphaFoldDB" id="A0A9W8GCA4"/>
<comment type="catalytic activity">
    <reaction evidence="1">
        <text>S-ubiquitinyl-[E2 ubiquitin-conjugating enzyme]-L-cysteine + [acceptor protein]-L-lysine = [E2 ubiquitin-conjugating enzyme]-L-cysteine + N(6)-ubiquitinyl-[acceptor protein]-L-lysine.</text>
        <dbReference type="EC" id="2.3.2.27"/>
    </reaction>
</comment>
<dbReference type="GO" id="GO:0008270">
    <property type="term" value="F:zinc ion binding"/>
    <property type="evidence" value="ECO:0007669"/>
    <property type="project" value="UniProtKB-KW"/>
</dbReference>
<dbReference type="EC" id="2.3.2.27" evidence="3"/>
<dbReference type="SUPFAM" id="SSF57850">
    <property type="entry name" value="RING/U-box"/>
    <property type="match status" value="1"/>
</dbReference>
<evidence type="ECO:0000256" key="10">
    <source>
        <dbReference type="ARBA" id="ARBA00022989"/>
    </source>
</evidence>
<gene>
    <name evidence="15" type="ORF">GGI25_000581</name>
</gene>
<name>A0A9W8GCA4_9FUNG</name>
<reference evidence="15" key="1">
    <citation type="submission" date="2022-07" db="EMBL/GenBank/DDBJ databases">
        <title>Phylogenomic reconstructions and comparative analyses of Kickxellomycotina fungi.</title>
        <authorList>
            <person name="Reynolds N.K."/>
            <person name="Stajich J.E."/>
            <person name="Barry K."/>
            <person name="Grigoriev I.V."/>
            <person name="Crous P."/>
            <person name="Smith M.E."/>
        </authorList>
    </citation>
    <scope>NUCLEOTIDE SEQUENCE</scope>
    <source>
        <strain evidence="15">NRRL 3115</strain>
    </source>
</reference>
<dbReference type="Gene3D" id="3.30.40.10">
    <property type="entry name" value="Zinc/RING finger domain, C3HC4 (zinc finger)"/>
    <property type="match status" value="1"/>
</dbReference>
<proteinExistence type="predicted"/>
<evidence type="ECO:0000256" key="2">
    <source>
        <dbReference type="ARBA" id="ARBA00004141"/>
    </source>
</evidence>
<dbReference type="PANTHER" id="PTHR45977:SF4">
    <property type="entry name" value="RING-TYPE DOMAIN-CONTAINING PROTEIN"/>
    <property type="match status" value="1"/>
</dbReference>
<dbReference type="EMBL" id="JANBTW010000004">
    <property type="protein sequence ID" value="KAJ2680608.1"/>
    <property type="molecule type" value="Genomic_DNA"/>
</dbReference>
<dbReference type="Proteomes" id="UP001151518">
    <property type="component" value="Unassembled WGS sequence"/>
</dbReference>
<feature type="transmembrane region" description="Helical" evidence="13">
    <location>
        <begin position="46"/>
        <end position="68"/>
    </location>
</feature>
<evidence type="ECO:0000256" key="6">
    <source>
        <dbReference type="ARBA" id="ARBA00022723"/>
    </source>
</evidence>
<dbReference type="GO" id="GO:0016020">
    <property type="term" value="C:membrane"/>
    <property type="evidence" value="ECO:0007669"/>
    <property type="project" value="UniProtKB-SubCell"/>
</dbReference>
<dbReference type="Pfam" id="PF13639">
    <property type="entry name" value="zf-RING_2"/>
    <property type="match status" value="1"/>
</dbReference>
<evidence type="ECO:0000256" key="1">
    <source>
        <dbReference type="ARBA" id="ARBA00000900"/>
    </source>
</evidence>
<organism evidence="15 16">
    <name type="scientific">Coemansia spiralis</name>
    <dbReference type="NCBI Taxonomy" id="417178"/>
    <lineage>
        <taxon>Eukaryota</taxon>
        <taxon>Fungi</taxon>
        <taxon>Fungi incertae sedis</taxon>
        <taxon>Zoopagomycota</taxon>
        <taxon>Kickxellomycotina</taxon>
        <taxon>Kickxellomycetes</taxon>
        <taxon>Kickxellales</taxon>
        <taxon>Kickxellaceae</taxon>
        <taxon>Coemansia</taxon>
    </lineage>
</organism>
<keyword evidence="4" id="KW-0808">Transferase</keyword>
<evidence type="ECO:0000256" key="13">
    <source>
        <dbReference type="SAM" id="Phobius"/>
    </source>
</evidence>
<dbReference type="SMART" id="SM00184">
    <property type="entry name" value="RING"/>
    <property type="match status" value="1"/>
</dbReference>
<feature type="domain" description="RING-type" evidence="14">
    <location>
        <begin position="162"/>
        <end position="204"/>
    </location>
</feature>
<dbReference type="GO" id="GO:0016567">
    <property type="term" value="P:protein ubiquitination"/>
    <property type="evidence" value="ECO:0007669"/>
    <property type="project" value="TreeGrafter"/>
</dbReference>
<keyword evidence="8" id="KW-0833">Ubl conjugation pathway</keyword>
<comment type="caution">
    <text evidence="15">The sequence shown here is derived from an EMBL/GenBank/DDBJ whole genome shotgun (WGS) entry which is preliminary data.</text>
</comment>
<keyword evidence="7 12" id="KW-0863">Zinc-finger</keyword>
<keyword evidence="10 13" id="KW-1133">Transmembrane helix</keyword>
<evidence type="ECO:0000313" key="16">
    <source>
        <dbReference type="Proteomes" id="UP001151518"/>
    </source>
</evidence>
<evidence type="ECO:0000256" key="11">
    <source>
        <dbReference type="ARBA" id="ARBA00023136"/>
    </source>
</evidence>
<dbReference type="InterPro" id="IPR001841">
    <property type="entry name" value="Znf_RING"/>
</dbReference>
<comment type="subcellular location">
    <subcellularLocation>
        <location evidence="2">Membrane</location>
        <topology evidence="2">Multi-pass membrane protein</topology>
    </subcellularLocation>
</comment>
<dbReference type="OrthoDB" id="8062037at2759"/>
<dbReference type="PANTHER" id="PTHR45977">
    <property type="entry name" value="TARGET OF ERK KINASE MPK-1"/>
    <property type="match status" value="1"/>
</dbReference>
<keyword evidence="11 13" id="KW-0472">Membrane</keyword>
<evidence type="ECO:0000256" key="4">
    <source>
        <dbReference type="ARBA" id="ARBA00022679"/>
    </source>
</evidence>
<keyword evidence="6" id="KW-0479">Metal-binding</keyword>
<keyword evidence="9" id="KW-0862">Zinc</keyword>
<evidence type="ECO:0000256" key="5">
    <source>
        <dbReference type="ARBA" id="ARBA00022692"/>
    </source>
</evidence>
<evidence type="ECO:0000256" key="7">
    <source>
        <dbReference type="ARBA" id="ARBA00022771"/>
    </source>
</evidence>
<dbReference type="GO" id="GO:0006511">
    <property type="term" value="P:ubiquitin-dependent protein catabolic process"/>
    <property type="evidence" value="ECO:0007669"/>
    <property type="project" value="TreeGrafter"/>
</dbReference>
<evidence type="ECO:0000256" key="3">
    <source>
        <dbReference type="ARBA" id="ARBA00012483"/>
    </source>
</evidence>